<comment type="similarity">
    <text evidence="12 13">Belongs to the DnaG primase family.</text>
</comment>
<dbReference type="GO" id="GO:0006269">
    <property type="term" value="P:DNA replication, synthesis of primer"/>
    <property type="evidence" value="ECO:0007669"/>
    <property type="project" value="UniProtKB-UniRule"/>
</dbReference>
<evidence type="ECO:0000256" key="1">
    <source>
        <dbReference type="ARBA" id="ARBA00022478"/>
    </source>
</evidence>
<dbReference type="Gene3D" id="3.90.980.10">
    <property type="entry name" value="DNA primase, catalytic core, N-terminal domain"/>
    <property type="match status" value="1"/>
</dbReference>
<evidence type="ECO:0000256" key="10">
    <source>
        <dbReference type="ARBA" id="ARBA00023125"/>
    </source>
</evidence>
<evidence type="ECO:0000256" key="6">
    <source>
        <dbReference type="ARBA" id="ARBA00022723"/>
    </source>
</evidence>
<dbReference type="SUPFAM" id="SSF57783">
    <property type="entry name" value="Zinc beta-ribbon"/>
    <property type="match status" value="1"/>
</dbReference>
<keyword evidence="4 12" id="KW-0548">Nucleotidyltransferase</keyword>
<dbReference type="InterPro" id="IPR002694">
    <property type="entry name" value="Znf_CHC2"/>
</dbReference>
<dbReference type="EC" id="2.7.7.101" evidence="12"/>
<dbReference type="Proteomes" id="UP000824241">
    <property type="component" value="Unassembled WGS sequence"/>
</dbReference>
<evidence type="ECO:0000256" key="9">
    <source>
        <dbReference type="ARBA" id="ARBA00022842"/>
    </source>
</evidence>
<dbReference type="SUPFAM" id="SSF56731">
    <property type="entry name" value="DNA primase core"/>
    <property type="match status" value="1"/>
</dbReference>
<dbReference type="Pfam" id="PF13155">
    <property type="entry name" value="Toprim_2"/>
    <property type="match status" value="1"/>
</dbReference>
<keyword evidence="9" id="KW-0460">Magnesium</keyword>
<evidence type="ECO:0000256" key="5">
    <source>
        <dbReference type="ARBA" id="ARBA00022705"/>
    </source>
</evidence>
<reference evidence="16" key="2">
    <citation type="journal article" date="2021" name="PeerJ">
        <title>Extensive microbial diversity within the chicken gut microbiome revealed by metagenomics and culture.</title>
        <authorList>
            <person name="Gilroy R."/>
            <person name="Ravi A."/>
            <person name="Getino M."/>
            <person name="Pursley I."/>
            <person name="Horton D.L."/>
            <person name="Alikhan N.F."/>
            <person name="Baker D."/>
            <person name="Gharbi K."/>
            <person name="Hall N."/>
            <person name="Watson M."/>
            <person name="Adriaenssens E.M."/>
            <person name="Foster-Nyarko E."/>
            <person name="Jarju S."/>
            <person name="Secka A."/>
            <person name="Antonio M."/>
            <person name="Oren A."/>
            <person name="Chaudhuri R.R."/>
            <person name="La Ragione R."/>
            <person name="Hildebrand F."/>
            <person name="Pallen M.J."/>
        </authorList>
    </citation>
    <scope>NUCLEOTIDE SEQUENCE</scope>
    <source>
        <strain evidence="16">CHK189-12415</strain>
    </source>
</reference>
<dbReference type="Pfam" id="PF08275">
    <property type="entry name" value="DNAG_N"/>
    <property type="match status" value="1"/>
</dbReference>
<dbReference type="PROSITE" id="PS50880">
    <property type="entry name" value="TOPRIM"/>
    <property type="match status" value="1"/>
</dbReference>
<keyword evidence="8 12" id="KW-0862">Zinc</keyword>
<evidence type="ECO:0000256" key="12">
    <source>
        <dbReference type="HAMAP-Rule" id="MF_00974"/>
    </source>
</evidence>
<dbReference type="SMART" id="SM00400">
    <property type="entry name" value="ZnF_CHCC"/>
    <property type="match status" value="1"/>
</dbReference>
<organism evidence="16 17">
    <name type="scientific">Candidatus Faecivivens stercoravium</name>
    <dbReference type="NCBI Taxonomy" id="2840803"/>
    <lineage>
        <taxon>Bacteria</taxon>
        <taxon>Bacillati</taxon>
        <taxon>Bacillota</taxon>
        <taxon>Clostridia</taxon>
        <taxon>Eubacteriales</taxon>
        <taxon>Oscillospiraceae</taxon>
        <taxon>Oscillospiraceae incertae sedis</taxon>
        <taxon>Candidatus Faecivivens</taxon>
    </lineage>
</organism>
<keyword evidence="5 12" id="KW-0235">DNA replication</keyword>
<dbReference type="NCBIfam" id="TIGR01391">
    <property type="entry name" value="dnaG"/>
    <property type="match status" value="1"/>
</dbReference>
<dbReference type="FunFam" id="3.90.980.10:FF:000001">
    <property type="entry name" value="DNA primase"/>
    <property type="match status" value="1"/>
</dbReference>
<dbReference type="PANTHER" id="PTHR30313:SF2">
    <property type="entry name" value="DNA PRIMASE"/>
    <property type="match status" value="1"/>
</dbReference>
<keyword evidence="6 12" id="KW-0479">Metal-binding</keyword>
<evidence type="ECO:0000256" key="4">
    <source>
        <dbReference type="ARBA" id="ARBA00022695"/>
    </source>
</evidence>
<comment type="function">
    <text evidence="12 13">RNA polymerase that catalyzes the synthesis of short RNA molecules used as primers for DNA polymerase during DNA replication.</text>
</comment>
<evidence type="ECO:0000256" key="14">
    <source>
        <dbReference type="PIRSR" id="PIRSR002811-1"/>
    </source>
</evidence>
<evidence type="ECO:0000313" key="17">
    <source>
        <dbReference type="Proteomes" id="UP000824241"/>
    </source>
</evidence>
<keyword evidence="11 12" id="KW-0804">Transcription</keyword>
<dbReference type="InterPro" id="IPR050219">
    <property type="entry name" value="DnaG_primase"/>
</dbReference>
<dbReference type="Pfam" id="PF10410">
    <property type="entry name" value="DnaB_bind"/>
    <property type="match status" value="1"/>
</dbReference>
<comment type="catalytic activity">
    <reaction evidence="12">
        <text>ssDNA + n NTP = ssDNA/pppN(pN)n-1 hybrid + (n-1) diphosphate.</text>
        <dbReference type="EC" id="2.7.7.101"/>
    </reaction>
</comment>
<evidence type="ECO:0000256" key="8">
    <source>
        <dbReference type="ARBA" id="ARBA00022833"/>
    </source>
</evidence>
<dbReference type="Pfam" id="PF01807">
    <property type="entry name" value="Zn_ribbon_DnaG"/>
    <property type="match status" value="1"/>
</dbReference>
<evidence type="ECO:0000256" key="3">
    <source>
        <dbReference type="ARBA" id="ARBA00022679"/>
    </source>
</evidence>
<evidence type="ECO:0000256" key="13">
    <source>
        <dbReference type="PIRNR" id="PIRNR002811"/>
    </source>
</evidence>
<reference evidence="16" key="1">
    <citation type="submission" date="2020-10" db="EMBL/GenBank/DDBJ databases">
        <authorList>
            <person name="Gilroy R."/>
        </authorList>
    </citation>
    <scope>NUCLEOTIDE SEQUENCE</scope>
    <source>
        <strain evidence="16">CHK189-12415</strain>
    </source>
</reference>
<dbReference type="PANTHER" id="PTHR30313">
    <property type="entry name" value="DNA PRIMASE"/>
    <property type="match status" value="1"/>
</dbReference>
<dbReference type="SMART" id="SM00493">
    <property type="entry name" value="TOPRIM"/>
    <property type="match status" value="1"/>
</dbReference>
<evidence type="ECO:0000256" key="2">
    <source>
        <dbReference type="ARBA" id="ARBA00022515"/>
    </source>
</evidence>
<keyword evidence="1 12" id="KW-0240">DNA-directed RNA polymerase</keyword>
<accession>A0A9D1J4X2</accession>
<feature type="domain" description="Toprim" evidence="15">
    <location>
        <begin position="254"/>
        <end position="335"/>
    </location>
</feature>
<name>A0A9D1J4X2_9FIRM</name>
<keyword evidence="3 12" id="KW-0808">Transferase</keyword>
<dbReference type="GO" id="GO:0008270">
    <property type="term" value="F:zinc ion binding"/>
    <property type="evidence" value="ECO:0007669"/>
    <property type="project" value="UniProtKB-UniRule"/>
</dbReference>
<dbReference type="PIRSF" id="PIRSF002811">
    <property type="entry name" value="DnaG"/>
    <property type="match status" value="1"/>
</dbReference>
<keyword evidence="10 12" id="KW-0238">DNA-binding</keyword>
<dbReference type="CDD" id="cd03364">
    <property type="entry name" value="TOPRIM_DnaG_primases"/>
    <property type="match status" value="1"/>
</dbReference>
<protein>
    <recommendedName>
        <fullName evidence="12 13">DNA primase</fullName>
        <ecNumber evidence="12">2.7.7.101</ecNumber>
    </recommendedName>
</protein>
<dbReference type="InterPro" id="IPR030846">
    <property type="entry name" value="DnaG_bac"/>
</dbReference>
<dbReference type="Gene3D" id="1.10.860.10">
    <property type="entry name" value="DNAb Helicase, Chain A"/>
    <property type="match status" value="1"/>
</dbReference>
<evidence type="ECO:0000259" key="15">
    <source>
        <dbReference type="PROSITE" id="PS50880"/>
    </source>
</evidence>
<feature type="zinc finger region" description="CHC2-type" evidence="12 14">
    <location>
        <begin position="38"/>
        <end position="62"/>
    </location>
</feature>
<evidence type="ECO:0000313" key="16">
    <source>
        <dbReference type="EMBL" id="HIR61176.1"/>
    </source>
</evidence>
<keyword evidence="2 12" id="KW-0639">Primosome</keyword>
<proteinExistence type="inferred from homology"/>
<dbReference type="InterPro" id="IPR034151">
    <property type="entry name" value="TOPRIM_DnaG_bac"/>
</dbReference>
<dbReference type="InterPro" id="IPR006295">
    <property type="entry name" value="DNA_primase_DnaG"/>
</dbReference>
<comment type="caution">
    <text evidence="16">The sequence shown here is derived from an EMBL/GenBank/DDBJ whole genome shotgun (WGS) entry which is preliminary data.</text>
</comment>
<evidence type="ECO:0000256" key="11">
    <source>
        <dbReference type="ARBA" id="ARBA00023163"/>
    </source>
</evidence>
<keyword evidence="7 12" id="KW-0863">Zinc-finger</keyword>
<evidence type="ECO:0000256" key="7">
    <source>
        <dbReference type="ARBA" id="ARBA00022771"/>
    </source>
</evidence>
<dbReference type="GO" id="GO:0003677">
    <property type="term" value="F:DNA binding"/>
    <property type="evidence" value="ECO:0007669"/>
    <property type="project" value="UniProtKB-KW"/>
</dbReference>
<dbReference type="Gene3D" id="3.40.1360.10">
    <property type="match status" value="1"/>
</dbReference>
<sequence>MAIPQSFLDELKMSCDIGQVVSSYVQLRRSGRTSKGLCPFHSEKTPSFHVYHESQSFYCFGCGAGGDVISFIMRIENLGYIEALKFLAERAGIPFPEEERDDPGLRVKPLIYEINRAAAHYFHNILKSPAGEAGRRYLMGDRQLSAATVTKYGLGFAPQGWDNLRSYLRGKGYTDEQMLLASVVTRGRDGKSVYDTFRNRVVFPIIDLRKNVIGFGGRVMDDSKPKYLNSPDTPVFKKSRNLFSLNFAKNKADGTLILAEGYMDVIAMNQAGFENAVATLGTALTPEQARLMGTYCKEVVIAYDSDGPGRTATNRAVGLLDEAGVKTRVLDMKGAKDPDEFIKKFGRDRFRLLIDGARGATEYGLKAIREKYDLGDAAGKAGYLQEAADYLAGVPSAVEREIYAGKLAEETGVLPEVVRESVGRAARRAARRMEKKTAADLEAGRLGRMPGARPGDIAGDGVIGCLYHHPDWRAKIAAEVSPADFQSPDQRAVYETLLERQKTGECTVTELAGVLSQEQMNRLSGILARVSEGYYSISPEALADYIRRLGAEAQKKEIAAAGELDAGQYQALAEKIRREKQGKRRQGG</sequence>
<dbReference type="HAMAP" id="MF_00974">
    <property type="entry name" value="DNA_primase_DnaG"/>
    <property type="match status" value="1"/>
</dbReference>
<comment type="cofactor">
    <cofactor evidence="12 13 14">
        <name>Zn(2+)</name>
        <dbReference type="ChEBI" id="CHEBI:29105"/>
    </cofactor>
    <text evidence="12 13 14">Binds 1 zinc ion per monomer.</text>
</comment>
<dbReference type="GO" id="GO:1990077">
    <property type="term" value="C:primosome complex"/>
    <property type="evidence" value="ECO:0007669"/>
    <property type="project" value="UniProtKB-KW"/>
</dbReference>
<dbReference type="Gene3D" id="3.90.580.10">
    <property type="entry name" value="Zinc finger, CHC2-type domain"/>
    <property type="match status" value="1"/>
</dbReference>
<gene>
    <name evidence="12" type="primary">dnaG</name>
    <name evidence="16" type="ORF">IAB37_06360</name>
</gene>
<dbReference type="InterPro" id="IPR037068">
    <property type="entry name" value="DNA_primase_core_N_sf"/>
</dbReference>
<dbReference type="InterPro" id="IPR019475">
    <property type="entry name" value="DNA_primase_DnaB-bd"/>
</dbReference>
<dbReference type="EMBL" id="DVHA01000201">
    <property type="protein sequence ID" value="HIR61176.1"/>
    <property type="molecule type" value="Genomic_DNA"/>
</dbReference>
<dbReference type="InterPro" id="IPR013264">
    <property type="entry name" value="DNAG_N"/>
</dbReference>
<dbReference type="FunFam" id="3.90.580.10:FF:000001">
    <property type="entry name" value="DNA primase"/>
    <property type="match status" value="1"/>
</dbReference>
<comment type="subunit">
    <text evidence="12">Monomer. Interacts with DnaB.</text>
</comment>
<comment type="domain">
    <text evidence="12">Contains an N-terminal zinc-binding domain, a central core domain that contains the primase activity, and a C-terminal DnaB-binding domain.</text>
</comment>
<dbReference type="GO" id="GO:0003899">
    <property type="term" value="F:DNA-directed RNA polymerase activity"/>
    <property type="evidence" value="ECO:0007669"/>
    <property type="project" value="UniProtKB-UniRule"/>
</dbReference>
<dbReference type="AlphaFoldDB" id="A0A9D1J4X2"/>
<dbReference type="GO" id="GO:0000428">
    <property type="term" value="C:DNA-directed RNA polymerase complex"/>
    <property type="evidence" value="ECO:0007669"/>
    <property type="project" value="UniProtKB-KW"/>
</dbReference>
<dbReference type="InterPro" id="IPR016136">
    <property type="entry name" value="DNA_helicase_N/primase_C"/>
</dbReference>
<dbReference type="InterPro" id="IPR006171">
    <property type="entry name" value="TOPRIM_dom"/>
</dbReference>
<dbReference type="GO" id="GO:0005737">
    <property type="term" value="C:cytoplasm"/>
    <property type="evidence" value="ECO:0007669"/>
    <property type="project" value="TreeGrafter"/>
</dbReference>
<dbReference type="InterPro" id="IPR036977">
    <property type="entry name" value="DNA_primase_Znf_CHC2"/>
</dbReference>